<accession>K0IEC1</accession>
<feature type="compositionally biased region" description="Low complexity" evidence="1">
    <location>
        <begin position="178"/>
        <end position="188"/>
    </location>
</feature>
<feature type="region of interest" description="Disordered" evidence="1">
    <location>
        <begin position="167"/>
        <end position="190"/>
    </location>
</feature>
<feature type="compositionally biased region" description="Basic and acidic residues" evidence="1">
    <location>
        <begin position="381"/>
        <end position="393"/>
    </location>
</feature>
<proteinExistence type="predicted"/>
<evidence type="ECO:0000313" key="3">
    <source>
        <dbReference type="Proteomes" id="UP000008037"/>
    </source>
</evidence>
<evidence type="ECO:0000256" key="1">
    <source>
        <dbReference type="SAM" id="MobiDB-lite"/>
    </source>
</evidence>
<dbReference type="RefSeq" id="WP_015018662.1">
    <property type="nucleotide sequence ID" value="NC_018719.1"/>
</dbReference>
<dbReference type="InParanoid" id="K0IEC1"/>
<evidence type="ECO:0000313" key="2">
    <source>
        <dbReference type="EMBL" id="AFU58125.1"/>
    </source>
</evidence>
<name>K0IEC1_NITGG</name>
<evidence type="ECO:0008006" key="4">
    <source>
        <dbReference type="Google" id="ProtNLM"/>
    </source>
</evidence>
<dbReference type="SUPFAM" id="SSF48208">
    <property type="entry name" value="Six-hairpin glycosidases"/>
    <property type="match status" value="1"/>
</dbReference>
<protein>
    <recommendedName>
        <fullName evidence="4">Glycosyl-hydrolase family 116 catalytic region domain-containing protein</fullName>
    </recommendedName>
</protein>
<dbReference type="HOGENOM" id="CLU_591361_0_0_2"/>
<organism evidence="2 3">
    <name type="scientific">Nitrososphaera gargensis (strain Ga9.2)</name>
    <dbReference type="NCBI Taxonomy" id="1237085"/>
    <lineage>
        <taxon>Archaea</taxon>
        <taxon>Nitrososphaerota</taxon>
        <taxon>Nitrososphaeria</taxon>
        <taxon>Nitrososphaerales</taxon>
        <taxon>Nitrososphaeraceae</taxon>
        <taxon>Nitrososphaera</taxon>
    </lineage>
</organism>
<dbReference type="AlphaFoldDB" id="K0IEC1"/>
<dbReference type="GO" id="GO:0005975">
    <property type="term" value="P:carbohydrate metabolic process"/>
    <property type="evidence" value="ECO:0007669"/>
    <property type="project" value="InterPro"/>
</dbReference>
<dbReference type="InterPro" id="IPR008928">
    <property type="entry name" value="6-hairpin_glycosidase_sf"/>
</dbReference>
<dbReference type="BioCyc" id="CNIT1237085:G1324-1183-MONOMER"/>
<reference evidence="2 3" key="1">
    <citation type="journal article" date="2012" name="Environ. Microbiol.">
        <title>The genome of the ammonia-oxidizing Candidatus Nitrososphaera gargensis: insights into metabolic versatility and environmental adaptations.</title>
        <authorList>
            <person name="Spang A."/>
            <person name="Poehlein A."/>
            <person name="Offre P."/>
            <person name="Zumbragel S."/>
            <person name="Haider S."/>
            <person name="Rychlik N."/>
            <person name="Nowka B."/>
            <person name="Schmeisser C."/>
            <person name="Lebedeva E.V."/>
            <person name="Rattei T."/>
            <person name="Bohm C."/>
            <person name="Schmid M."/>
            <person name="Galushko A."/>
            <person name="Hatzenpichler R."/>
            <person name="Weinmaier T."/>
            <person name="Daniel R."/>
            <person name="Schleper C."/>
            <person name="Spieck E."/>
            <person name="Streit W."/>
            <person name="Wagner M."/>
        </authorList>
    </citation>
    <scope>NUCLEOTIDE SEQUENCE [LARGE SCALE GENOMIC DNA]</scope>
    <source>
        <strain evidence="3">Ga9.2</strain>
    </source>
</reference>
<dbReference type="InterPro" id="IPR012341">
    <property type="entry name" value="6hp_glycosidase-like_sf"/>
</dbReference>
<dbReference type="Gene3D" id="1.50.10.10">
    <property type="match status" value="1"/>
</dbReference>
<sequence length="524" mass="59803">MIDPSSCELQQKDWTRFFIEADRFLEKTAEYVHRGVNPGGYYQAIWTRDAAFILKDQFLTGDTYNVLRSLHFIWAHQIGLNDEKIIYGRGSPELGFSVQYADKKTKEKFSGALPSTIYYNQGFSEVYARNPDIDSTALMISTTSWILDVYLKAGLYSYYESLPEWSSASSPPDPSSPPKSAARPLSSADYRRRQQDSHSDALYKTGVPPLKVISKPVELIEFIVPRMLAAVEYLASRDIDNDGLLEQGYNEDWMDTALRAGKIVYSQASWILALSDLSSLLYEIGRKTTAENLTEMAERTVSAVEEKLWSEKDGAYIDLKYNGAKNDKSDIDSNRERMLTQDISLYLVSITENTLNDILSVRFKSENNGSDASHRSPAIGRRFDERKERQDRIQPRVPRKIIEHRAASTLEAIKDRIWMDSAWPLVTEKELDRTGPWLLDPNQYHNHTFWPWITGIEILARSRFHRHGECNELLSALTRASHPQTLAYYEWVNPITGQGNGAFPFRTGISTIRVALTDILLSHT</sequence>
<dbReference type="Proteomes" id="UP000008037">
    <property type="component" value="Chromosome"/>
</dbReference>
<dbReference type="GeneID" id="13797444"/>
<dbReference type="EMBL" id="CP002408">
    <property type="protein sequence ID" value="AFU58125.1"/>
    <property type="molecule type" value="Genomic_DNA"/>
</dbReference>
<keyword evidence="3" id="KW-1185">Reference proteome</keyword>
<feature type="region of interest" description="Disordered" evidence="1">
    <location>
        <begin position="366"/>
        <end position="393"/>
    </location>
</feature>
<dbReference type="KEGG" id="nga:Ngar_c11850"/>
<gene>
    <name evidence="2" type="ordered locus">Ngar_c11850</name>
</gene>